<protein>
    <recommendedName>
        <fullName evidence="2">Allantoate amidinohydrolase</fullName>
    </recommendedName>
</protein>
<dbReference type="NCBIfam" id="TIGR02961">
    <property type="entry name" value="allantoicase"/>
    <property type="match status" value="1"/>
</dbReference>
<dbReference type="PIRSF" id="PIRSF016516">
    <property type="entry name" value="Allantoicase"/>
    <property type="match status" value="1"/>
</dbReference>
<accession>A7SUH3</accession>
<dbReference type="InParanoid" id="A7SUH3"/>
<dbReference type="GO" id="GO:0004037">
    <property type="term" value="F:allantoicase activity"/>
    <property type="evidence" value="ECO:0007669"/>
    <property type="project" value="InterPro"/>
</dbReference>
<dbReference type="KEGG" id="nve:5503786"/>
<dbReference type="PANTHER" id="PTHR12045">
    <property type="entry name" value="ALLANTOICASE"/>
    <property type="match status" value="1"/>
</dbReference>
<evidence type="ECO:0000313" key="4">
    <source>
        <dbReference type="EMBL" id="EDO32648.1"/>
    </source>
</evidence>
<organism evidence="4 5">
    <name type="scientific">Nematostella vectensis</name>
    <name type="common">Starlet sea anemone</name>
    <dbReference type="NCBI Taxonomy" id="45351"/>
    <lineage>
        <taxon>Eukaryota</taxon>
        <taxon>Metazoa</taxon>
        <taxon>Cnidaria</taxon>
        <taxon>Anthozoa</taxon>
        <taxon>Hexacorallia</taxon>
        <taxon>Actiniaria</taxon>
        <taxon>Edwardsiidae</taxon>
        <taxon>Nematostella</taxon>
    </lineage>
</organism>
<dbReference type="GO" id="GO:0000256">
    <property type="term" value="P:allantoin catabolic process"/>
    <property type="evidence" value="ECO:0007669"/>
    <property type="project" value="InterPro"/>
</dbReference>
<feature type="domain" description="Allantoicase" evidence="3">
    <location>
        <begin position="226"/>
        <end position="386"/>
    </location>
</feature>
<dbReference type="Gene3D" id="2.60.120.260">
    <property type="entry name" value="Galactose-binding domain-like"/>
    <property type="match status" value="2"/>
</dbReference>
<dbReference type="Pfam" id="PF03561">
    <property type="entry name" value="Allantoicase"/>
    <property type="match status" value="2"/>
</dbReference>
<feature type="domain" description="Allantoicase" evidence="3">
    <location>
        <begin position="33"/>
        <end position="204"/>
    </location>
</feature>
<dbReference type="OrthoDB" id="10266039at2759"/>
<proteinExistence type="inferred from homology"/>
<dbReference type="InterPro" id="IPR005164">
    <property type="entry name" value="Allantoicase"/>
</dbReference>
<dbReference type="OMA" id="MDDGWET"/>
<dbReference type="eggNOG" id="KOG4145">
    <property type="taxonomic scope" value="Eukaryota"/>
</dbReference>
<sequence>MLSTTFRQETGNGHLSASPPFTDLNNLASAEVGAKILFATDDFFAVAENLLNPAPPEWKEGVFTAFGKWMDGWETRRKRIPSHDWCLIKLGVAGIIKGFDIDTSFFTGNYPPRISIQAACLDNDESFPERVSEIGTCPTEDQMKQAESIESQKWVEIVPRSNLKPGYTESCHNYFTVSENSRFTHIRLNLFPDGGIARLRVYGVALRDWKGFPQHEMVDLAAMVNGGTAVACSNKHYGHPRNLIAPGRAPNMGSGWETARRLDRPAVLRLREDGCLDVTGNEWTVLKLGHPGIIKKIEVDTNHFKGNFPDSCLIEGCIMTTEEEQKFTSDQEKFEPAWRTLLPSTKLFAHRQMFFTSTIQDCGIISHVRLTIFPDGGISRLRLMGYLRSLQDNALPSKLSGLN</sequence>
<dbReference type="InterPro" id="IPR008979">
    <property type="entry name" value="Galactose-bd-like_sf"/>
</dbReference>
<dbReference type="HOGENOM" id="CLU_038797_1_2_1"/>
<dbReference type="HAMAP" id="MF_00813">
    <property type="entry name" value="Allantoicase"/>
    <property type="match status" value="1"/>
</dbReference>
<reference evidence="4 5" key="1">
    <citation type="journal article" date="2007" name="Science">
        <title>Sea anemone genome reveals ancestral eumetazoan gene repertoire and genomic organization.</title>
        <authorList>
            <person name="Putnam N.H."/>
            <person name="Srivastava M."/>
            <person name="Hellsten U."/>
            <person name="Dirks B."/>
            <person name="Chapman J."/>
            <person name="Salamov A."/>
            <person name="Terry A."/>
            <person name="Shapiro H."/>
            <person name="Lindquist E."/>
            <person name="Kapitonov V.V."/>
            <person name="Jurka J."/>
            <person name="Genikhovich G."/>
            <person name="Grigoriev I.V."/>
            <person name="Lucas S.M."/>
            <person name="Steele R.E."/>
            <person name="Finnerty J.R."/>
            <person name="Technau U."/>
            <person name="Martindale M.Q."/>
            <person name="Rokhsar D.S."/>
        </authorList>
    </citation>
    <scope>NUCLEOTIDE SEQUENCE [LARGE SCALE GENOMIC DNA]</scope>
    <source>
        <strain evidence="5">CH2 X CH6</strain>
    </source>
</reference>
<dbReference type="FunFam" id="2.60.120.260:FF:000077">
    <property type="entry name" value="Probable allantoicase"/>
    <property type="match status" value="1"/>
</dbReference>
<comment type="similarity">
    <text evidence="1">Belongs to the allantoicase family.</text>
</comment>
<evidence type="ECO:0000259" key="3">
    <source>
        <dbReference type="Pfam" id="PF03561"/>
    </source>
</evidence>
<name>A7SUH3_NEMVE</name>
<dbReference type="STRING" id="45351.A7SUH3"/>
<dbReference type="Proteomes" id="UP000001593">
    <property type="component" value="Unassembled WGS sequence"/>
</dbReference>
<gene>
    <name evidence="4" type="ORF">NEMVEDRAFT_v1g235970</name>
</gene>
<dbReference type="InterPro" id="IPR015908">
    <property type="entry name" value="Allantoicase_dom"/>
</dbReference>
<dbReference type="FunFam" id="2.60.120.260:FF:000085">
    <property type="entry name" value="probable allantoicase"/>
    <property type="match status" value="1"/>
</dbReference>
<keyword evidence="5" id="KW-1185">Reference proteome</keyword>
<dbReference type="AlphaFoldDB" id="A7SUH3"/>
<dbReference type="EMBL" id="DS469813">
    <property type="protein sequence ID" value="EDO32648.1"/>
    <property type="molecule type" value="Genomic_DNA"/>
</dbReference>
<dbReference type="PANTHER" id="PTHR12045:SF3">
    <property type="entry name" value="INACTIVE ALLANTOICASE-RELATED"/>
    <property type="match status" value="1"/>
</dbReference>
<dbReference type="SUPFAM" id="SSF49785">
    <property type="entry name" value="Galactose-binding domain-like"/>
    <property type="match status" value="2"/>
</dbReference>
<evidence type="ECO:0000313" key="5">
    <source>
        <dbReference type="Proteomes" id="UP000001593"/>
    </source>
</evidence>
<evidence type="ECO:0000256" key="1">
    <source>
        <dbReference type="ARBA" id="ARBA00009242"/>
    </source>
</evidence>
<dbReference type="PhylomeDB" id="A7SUH3"/>
<evidence type="ECO:0000256" key="2">
    <source>
        <dbReference type="ARBA" id="ARBA00031078"/>
    </source>
</evidence>